<keyword evidence="1" id="KW-0479">Metal-binding</keyword>
<protein>
    <submittedName>
        <fullName evidence="7">Uncharacterized protein</fullName>
    </submittedName>
</protein>
<dbReference type="InParanoid" id="W2S0C5"/>
<dbReference type="STRING" id="1220924.W2S0C5"/>
<keyword evidence="5" id="KW-0804">Transcription</keyword>
<dbReference type="RefSeq" id="XP_008716651.1">
    <property type="nucleotide sequence ID" value="XM_008718429.1"/>
</dbReference>
<evidence type="ECO:0000313" key="7">
    <source>
        <dbReference type="EMBL" id="ETN42142.1"/>
    </source>
</evidence>
<dbReference type="eggNOG" id="ENOG502RW89">
    <property type="taxonomic scope" value="Eukaryota"/>
</dbReference>
<dbReference type="EMBL" id="KB822719">
    <property type="protein sequence ID" value="ETN42142.1"/>
    <property type="molecule type" value="Genomic_DNA"/>
</dbReference>
<evidence type="ECO:0000256" key="6">
    <source>
        <dbReference type="ARBA" id="ARBA00023242"/>
    </source>
</evidence>
<dbReference type="Proteomes" id="UP000030752">
    <property type="component" value="Unassembled WGS sequence"/>
</dbReference>
<sequence>MKCSCLVGGARQHTVSCLQRSPLYISAPTHLKLASEIEYLCFDFFRHRTGPGFAGYFDSSAWSFLIIQACYTEPVVLQAVAALGAVHRRYELGITPEAFKYCEIADRLERQARRQWQLEAAKQGTVTKPEIHMVLAKLFASFEAFQDHPELATKYMSSAFDNLLRQRVTRVLVQQQPVNVTLNNQTLRQFFLKLEHTAAYLFGISADVQTYNISKIEPGFEMPSTFASVAQARDCLFAEVHHIWALDYRTSTPKDALDMAQRNHLGRLMIWSGAYADWAQTYNPTENVLLKRLRRLLKWYREAAFLQLLLQTTPGAPLDEHMVLSCSGDRTFLANSFHRSHCECTSSMTAHFARLTLLSDGLVDENVPYAASALQYGSSTGMGLHLGSAGCRSSDIRQQMTALLAPSMGGADKVWDAVGVYTIAERVSAFEEEAVENASIRHVEDESWHPRGMDAVEAYPCESSLKWVDITYFMEAKSLCLVYCKPAPRKWVGDRPTDVQPGCVWVREWFQLG</sequence>
<keyword evidence="3" id="KW-0805">Transcription regulation</keyword>
<accession>W2S0C5</accession>
<name>W2S0C5_CYPE1</name>
<keyword evidence="8" id="KW-1185">Reference proteome</keyword>
<dbReference type="GO" id="GO:0003677">
    <property type="term" value="F:DNA binding"/>
    <property type="evidence" value="ECO:0007669"/>
    <property type="project" value="UniProtKB-KW"/>
</dbReference>
<dbReference type="PANTHER" id="PTHR36206">
    <property type="entry name" value="ASPERCRYPTIN BIOSYNTHESIS CLUSTER-SPECIFIC TRANSCRIPTION REGULATOR ATNN-RELATED"/>
    <property type="match status" value="1"/>
</dbReference>
<keyword evidence="4" id="KW-0238">DNA-binding</keyword>
<dbReference type="GeneID" id="19971422"/>
<evidence type="ECO:0000256" key="3">
    <source>
        <dbReference type="ARBA" id="ARBA00023015"/>
    </source>
</evidence>
<dbReference type="PANTHER" id="PTHR36206:SF12">
    <property type="entry name" value="ASPERCRYPTIN BIOSYNTHESIS CLUSTER-SPECIFIC TRANSCRIPTION REGULATOR ATNN-RELATED"/>
    <property type="match status" value="1"/>
</dbReference>
<organism evidence="7 8">
    <name type="scientific">Cyphellophora europaea (strain CBS 101466)</name>
    <name type="common">Phialophora europaea</name>
    <dbReference type="NCBI Taxonomy" id="1220924"/>
    <lineage>
        <taxon>Eukaryota</taxon>
        <taxon>Fungi</taxon>
        <taxon>Dikarya</taxon>
        <taxon>Ascomycota</taxon>
        <taxon>Pezizomycotina</taxon>
        <taxon>Eurotiomycetes</taxon>
        <taxon>Chaetothyriomycetidae</taxon>
        <taxon>Chaetothyriales</taxon>
        <taxon>Cyphellophoraceae</taxon>
        <taxon>Cyphellophora</taxon>
    </lineage>
</organism>
<evidence type="ECO:0000313" key="8">
    <source>
        <dbReference type="Proteomes" id="UP000030752"/>
    </source>
</evidence>
<dbReference type="GO" id="GO:0046872">
    <property type="term" value="F:metal ion binding"/>
    <property type="evidence" value="ECO:0007669"/>
    <property type="project" value="UniProtKB-KW"/>
</dbReference>
<dbReference type="HOGENOM" id="CLU_011409_2_2_1"/>
<dbReference type="AlphaFoldDB" id="W2S0C5"/>
<dbReference type="VEuPathDB" id="FungiDB:HMPREF1541_04083"/>
<evidence type="ECO:0000256" key="1">
    <source>
        <dbReference type="ARBA" id="ARBA00022723"/>
    </source>
</evidence>
<dbReference type="InterPro" id="IPR052360">
    <property type="entry name" value="Transcr_Regulatory_Proteins"/>
</dbReference>
<evidence type="ECO:0000256" key="4">
    <source>
        <dbReference type="ARBA" id="ARBA00023125"/>
    </source>
</evidence>
<evidence type="ECO:0000256" key="2">
    <source>
        <dbReference type="ARBA" id="ARBA00022833"/>
    </source>
</evidence>
<keyword evidence="2" id="KW-0862">Zinc</keyword>
<gene>
    <name evidence="7" type="ORF">HMPREF1541_04083</name>
</gene>
<evidence type="ECO:0000256" key="5">
    <source>
        <dbReference type="ARBA" id="ARBA00023163"/>
    </source>
</evidence>
<reference evidence="7 8" key="1">
    <citation type="submission" date="2013-03" db="EMBL/GenBank/DDBJ databases">
        <title>The Genome Sequence of Phialophora europaea CBS 101466.</title>
        <authorList>
            <consortium name="The Broad Institute Genomics Platform"/>
            <person name="Cuomo C."/>
            <person name="de Hoog S."/>
            <person name="Gorbushina A."/>
            <person name="Walker B."/>
            <person name="Young S.K."/>
            <person name="Zeng Q."/>
            <person name="Gargeya S."/>
            <person name="Fitzgerald M."/>
            <person name="Haas B."/>
            <person name="Abouelleil A."/>
            <person name="Allen A.W."/>
            <person name="Alvarado L."/>
            <person name="Arachchi H.M."/>
            <person name="Berlin A.M."/>
            <person name="Chapman S.B."/>
            <person name="Gainer-Dewar J."/>
            <person name="Goldberg J."/>
            <person name="Griggs A."/>
            <person name="Gujja S."/>
            <person name="Hansen M."/>
            <person name="Howarth C."/>
            <person name="Imamovic A."/>
            <person name="Ireland A."/>
            <person name="Larimer J."/>
            <person name="McCowan C."/>
            <person name="Murphy C."/>
            <person name="Pearson M."/>
            <person name="Poon T.W."/>
            <person name="Priest M."/>
            <person name="Roberts A."/>
            <person name="Saif S."/>
            <person name="Shea T."/>
            <person name="Sisk P."/>
            <person name="Sykes S."/>
            <person name="Wortman J."/>
            <person name="Nusbaum C."/>
            <person name="Birren B."/>
        </authorList>
    </citation>
    <scope>NUCLEOTIDE SEQUENCE [LARGE SCALE GENOMIC DNA]</scope>
    <source>
        <strain evidence="7 8">CBS 101466</strain>
    </source>
</reference>
<keyword evidence="6" id="KW-0539">Nucleus</keyword>
<proteinExistence type="predicted"/>